<evidence type="ECO:0000313" key="1">
    <source>
        <dbReference type="EMBL" id="GES97912.1"/>
    </source>
</evidence>
<dbReference type="SUPFAM" id="SSF52540">
    <property type="entry name" value="P-loop containing nucleoside triphosphate hydrolases"/>
    <property type="match status" value="1"/>
</dbReference>
<dbReference type="EMBL" id="BLAL01000261">
    <property type="protein sequence ID" value="GES97912.1"/>
    <property type="molecule type" value="Genomic_DNA"/>
</dbReference>
<sequence length="305" mass="34498">MGIMDYMANDRSCEIEYKSLTAQEYHKPCSPERPRFSEGLESSFPAVFDSHRPSGPPVLDNFINNLAKAIGFNEYVPITESLKRKILGYGDSAEQPMFFRVLNALERGARKYKAKNGTPPVLILDNISELGKENVKLLTDLQDIAKDFADQSSCIIVFVSSEGAVPRMMMQRSKLGIEEKVANQLIQLLGGRIRDLKTYGDMINVGETFEEVRKIVLGAVNQNFHQAQMMEGEDNHVIGKVIIQELVKNNKIHFDAFIKLVNNKRIADELLQANVFSYNPESRIVTFQSRATEVFVRESPEFSLK</sequence>
<keyword evidence="1" id="KW-0378">Hydrolase</keyword>
<comment type="caution">
    <text evidence="1">The sequence shown here is derived from an EMBL/GenBank/DDBJ whole genome shotgun (WGS) entry which is preliminary data.</text>
</comment>
<reference evidence="1" key="1">
    <citation type="submission" date="2019-10" db="EMBL/GenBank/DDBJ databases">
        <title>Conservation and host-specific expression of non-tandemly repeated heterogenous ribosome RNA gene in arbuscular mycorrhizal fungi.</title>
        <authorList>
            <person name="Maeda T."/>
            <person name="Kobayashi Y."/>
            <person name="Nakagawa T."/>
            <person name="Ezawa T."/>
            <person name="Yamaguchi K."/>
            <person name="Bino T."/>
            <person name="Nishimoto Y."/>
            <person name="Shigenobu S."/>
            <person name="Kawaguchi M."/>
        </authorList>
    </citation>
    <scope>NUCLEOTIDE SEQUENCE</scope>
    <source>
        <strain evidence="1">HR1</strain>
    </source>
</reference>
<name>A0A8H3R056_9GLOM</name>
<dbReference type="AlphaFoldDB" id="A0A8H3R056"/>
<dbReference type="InterPro" id="IPR027417">
    <property type="entry name" value="P-loop_NTPase"/>
</dbReference>
<gene>
    <name evidence="1" type="ORF">RCL2_002448100</name>
</gene>
<dbReference type="GO" id="GO:0016787">
    <property type="term" value="F:hydrolase activity"/>
    <property type="evidence" value="ECO:0007669"/>
    <property type="project" value="UniProtKB-KW"/>
</dbReference>
<evidence type="ECO:0000313" key="2">
    <source>
        <dbReference type="Proteomes" id="UP000615446"/>
    </source>
</evidence>
<proteinExistence type="predicted"/>
<dbReference type="Proteomes" id="UP000615446">
    <property type="component" value="Unassembled WGS sequence"/>
</dbReference>
<protein>
    <submittedName>
        <fullName evidence="1">P-loop containing nucleoside triphosphate hydrolase protein</fullName>
    </submittedName>
</protein>
<accession>A0A8H3R056</accession>
<organism evidence="1 2">
    <name type="scientific">Rhizophagus clarus</name>
    <dbReference type="NCBI Taxonomy" id="94130"/>
    <lineage>
        <taxon>Eukaryota</taxon>
        <taxon>Fungi</taxon>
        <taxon>Fungi incertae sedis</taxon>
        <taxon>Mucoromycota</taxon>
        <taxon>Glomeromycotina</taxon>
        <taxon>Glomeromycetes</taxon>
        <taxon>Glomerales</taxon>
        <taxon>Glomeraceae</taxon>
        <taxon>Rhizophagus</taxon>
    </lineage>
</organism>
<dbReference type="Gene3D" id="3.40.50.300">
    <property type="entry name" value="P-loop containing nucleotide triphosphate hydrolases"/>
    <property type="match status" value="1"/>
</dbReference>
<dbReference type="OrthoDB" id="511599at2759"/>